<keyword evidence="1" id="KW-0732">Signal</keyword>
<reference evidence="3" key="1">
    <citation type="journal article" date="2019" name="Int. J. Syst. Evol. Microbiol.">
        <title>The Global Catalogue of Microorganisms (GCM) 10K type strain sequencing project: providing services to taxonomists for standard genome sequencing and annotation.</title>
        <authorList>
            <consortium name="The Broad Institute Genomics Platform"/>
            <consortium name="The Broad Institute Genome Sequencing Center for Infectious Disease"/>
            <person name="Wu L."/>
            <person name="Ma J."/>
        </authorList>
    </citation>
    <scope>NUCLEOTIDE SEQUENCE [LARGE SCALE GENOMIC DNA]</scope>
    <source>
        <strain evidence="3">JCM 17085</strain>
    </source>
</reference>
<dbReference type="RefSeq" id="WP_345107363.1">
    <property type="nucleotide sequence ID" value="NZ_BAABCV010000017.1"/>
</dbReference>
<keyword evidence="2" id="KW-0675">Receptor</keyword>
<dbReference type="Pfam" id="PF13620">
    <property type="entry name" value="CarboxypepD_reg"/>
    <property type="match status" value="1"/>
</dbReference>
<dbReference type="Gene3D" id="2.60.40.1930">
    <property type="match status" value="1"/>
</dbReference>
<sequence>MISKKLLIKLGLLCSAILLFSFVPKADDPIDKLVAALQKWSDANPQEKVYLHTDKPYYAVGDTIWFKGYVTVGSRHQLSALSHALYVDLITQNDSLVRTLKLPVTTGMVIGDFVLGDDLMPGNYRIRAYTQWMRNAGDDYFFDKTFTVGDLDNDNVITKANYQYKTVNNKMTLAALLTYTDEAGRAFADKKVKYQVVINKEVVDTKIAQTDALGNLLINIDNDKKASLAGAYIRTIVENKKNTSIVRDFPIKAILSQSDVQFFPESGNMVNGIPCRVAFKAVGVDGLGTDVKGKIVDDSNNEVAQFESTHAGMGSFIIRPEAGKHYTAVIAFADATTKNAPLPDAVNDGFILGVSQPNKDSILVRIYASANQLASAPTLNFIGQTNGEVIVASPIKITRAINSIWLEKKLFPTGIAQFTIFTATGEPLNERIAFIKSDDMMKVNLKSAKSTYKSKEPITINLNVQDSKGKAPLGGNFSVSVVDETRVPFDENAETTIYSNMLLSSDLKGYIEKPNYYFAKSDDDVDKALDNLMLTQGYRRFTWKEILGGADKQPAFEAEKLGTKISGTVYTLGKKPLPGAEVTLVSLRANIAQTTTSDANGRFKFENIVVKDSIKFAVQARLNKSDKTIITLDTLPRMRVSKNKNLADITTNINATLKDYLETAKKQDDFYEKTGQMDKVRRLREVRITAFRARQNSNVAPQGMFKLMDEQSADQIITFPEDEAESCITLAMCLQARIQGVMIQQGKNGSELYDMVLKKDLSLILNGQMITNADEIADILDSSVPPQDVAKIEVVRHNVAARNSLGNNDAGYVLILTKLGTSRKTYNPSIVNITPKGYNKVRDFYSPKYKPGINDKESDLRTTVYWNPYLKTDEQGQTSFSFYNADGPGTYKVIIEGIDAAGELGRQVYRYTVK</sequence>
<dbReference type="Proteomes" id="UP001500841">
    <property type="component" value="Unassembled WGS sequence"/>
</dbReference>
<organism evidence="2 3">
    <name type="scientific">Mucilaginibacter panaciglaebae</name>
    <dbReference type="NCBI Taxonomy" id="502331"/>
    <lineage>
        <taxon>Bacteria</taxon>
        <taxon>Pseudomonadati</taxon>
        <taxon>Bacteroidota</taxon>
        <taxon>Sphingobacteriia</taxon>
        <taxon>Sphingobacteriales</taxon>
        <taxon>Sphingobacteriaceae</taxon>
        <taxon>Mucilaginibacter</taxon>
    </lineage>
</organism>
<feature type="signal peptide" evidence="1">
    <location>
        <begin position="1"/>
        <end position="26"/>
    </location>
</feature>
<dbReference type="SUPFAM" id="SSF49464">
    <property type="entry name" value="Carboxypeptidase regulatory domain-like"/>
    <property type="match status" value="1"/>
</dbReference>
<protein>
    <submittedName>
        <fullName evidence="2">TonB-dependent receptor plug domain-containing protein</fullName>
    </submittedName>
</protein>
<dbReference type="InterPro" id="IPR008969">
    <property type="entry name" value="CarboxyPept-like_regulatory"/>
</dbReference>
<keyword evidence="3" id="KW-1185">Reference proteome</keyword>
<feature type="chain" id="PRO_5045392668" evidence="1">
    <location>
        <begin position="27"/>
        <end position="914"/>
    </location>
</feature>
<evidence type="ECO:0000256" key="1">
    <source>
        <dbReference type="SAM" id="SignalP"/>
    </source>
</evidence>
<accession>A0ABP7X6J9</accession>
<proteinExistence type="predicted"/>
<evidence type="ECO:0000313" key="2">
    <source>
        <dbReference type="EMBL" id="GAA4105315.1"/>
    </source>
</evidence>
<dbReference type="EMBL" id="BAABCV010000017">
    <property type="protein sequence ID" value="GAA4105315.1"/>
    <property type="molecule type" value="Genomic_DNA"/>
</dbReference>
<evidence type="ECO:0000313" key="3">
    <source>
        <dbReference type="Proteomes" id="UP001500841"/>
    </source>
</evidence>
<name>A0ABP7X6J9_9SPHI</name>
<gene>
    <name evidence="2" type="ORF">GCM10022392_33920</name>
</gene>
<comment type="caution">
    <text evidence="2">The sequence shown here is derived from an EMBL/GenBank/DDBJ whole genome shotgun (WGS) entry which is preliminary data.</text>
</comment>